<dbReference type="AlphaFoldDB" id="A0A366LEI4"/>
<gene>
    <name evidence="1" type="ORF">DP939_44355</name>
</gene>
<accession>A0A366LEI4</accession>
<dbReference type="Proteomes" id="UP000253303">
    <property type="component" value="Unassembled WGS sequence"/>
</dbReference>
<name>A0A366LEI4_9ACTN</name>
<comment type="caution">
    <text evidence="1">The sequence shown here is derived from an EMBL/GenBank/DDBJ whole genome shotgun (WGS) entry which is preliminary data.</text>
</comment>
<keyword evidence="2" id="KW-1185">Reference proteome</keyword>
<dbReference type="EMBL" id="QMEY01000048">
    <property type="protein sequence ID" value="RBQ12180.1"/>
    <property type="molecule type" value="Genomic_DNA"/>
</dbReference>
<proteinExistence type="predicted"/>
<evidence type="ECO:0000313" key="1">
    <source>
        <dbReference type="EMBL" id="RBQ12180.1"/>
    </source>
</evidence>
<evidence type="ECO:0000313" key="2">
    <source>
        <dbReference type="Proteomes" id="UP000253303"/>
    </source>
</evidence>
<organism evidence="1 2">
    <name type="scientific">Spongiactinospora rosea</name>
    <dbReference type="NCBI Taxonomy" id="2248750"/>
    <lineage>
        <taxon>Bacteria</taxon>
        <taxon>Bacillati</taxon>
        <taxon>Actinomycetota</taxon>
        <taxon>Actinomycetes</taxon>
        <taxon>Streptosporangiales</taxon>
        <taxon>Streptosporangiaceae</taxon>
        <taxon>Spongiactinospora</taxon>
    </lineage>
</organism>
<sequence>MAFDRAELSLLASMGRAGLVLRGGQIHVTAALVAAITGYRCVDPGSSGDHYGVGVNLDLSKIGRSCLRTYT</sequence>
<reference evidence="1 2" key="1">
    <citation type="submission" date="2018-06" db="EMBL/GenBank/DDBJ databases">
        <title>Sphaerisporangium craniellae sp. nov., isolated from a marine sponge in the South China Sea.</title>
        <authorList>
            <person name="Li L."/>
        </authorList>
    </citation>
    <scope>NUCLEOTIDE SEQUENCE [LARGE SCALE GENOMIC DNA]</scope>
    <source>
        <strain evidence="1 2">LHW63015</strain>
    </source>
</reference>
<protein>
    <submittedName>
        <fullName evidence="1">Uncharacterized protein</fullName>
    </submittedName>
</protein>